<dbReference type="RefSeq" id="WP_075493584.1">
    <property type="nucleotide sequence ID" value="NZ_CP053844.1"/>
</dbReference>
<reference evidence="2 3" key="1">
    <citation type="submission" date="2016-02" db="EMBL/GenBank/DDBJ databases">
        <authorList>
            <consortium name="Pathogen Informatics"/>
        </authorList>
    </citation>
    <scope>NUCLEOTIDE SEQUENCE [LARGE SCALE GENOMIC DNA]</scope>
    <source>
        <strain evidence="2 3">RC20</strain>
    </source>
</reference>
<proteinExistence type="predicted"/>
<accession>A0A128EMM7</accession>
<gene>
    <name evidence="2" type="ORF">ERS672216_00033</name>
</gene>
<evidence type="ECO:0000259" key="1">
    <source>
        <dbReference type="Pfam" id="PF00578"/>
    </source>
</evidence>
<dbReference type="InterPro" id="IPR036249">
    <property type="entry name" value="Thioredoxin-like_sf"/>
</dbReference>
<sequence>MLNLAKNCVVFTYPKMGKSGKFLPDELKDLDGLTGCTMQCKAYQENLNLIQNLGYKLIAIGSQSKEDMNEFITSLGLGFEVISDVDFKFEKELELKTFSTDDGKKFYHRQTLIFKDGKLVKRFDFVANPQDDVKNVMEILKNLS</sequence>
<dbReference type="GO" id="GO:0016491">
    <property type="term" value="F:oxidoreductase activity"/>
    <property type="evidence" value="ECO:0007669"/>
    <property type="project" value="InterPro"/>
</dbReference>
<keyword evidence="3" id="KW-1185">Reference proteome</keyword>
<dbReference type="GO" id="GO:0016209">
    <property type="term" value="F:antioxidant activity"/>
    <property type="evidence" value="ECO:0007669"/>
    <property type="project" value="InterPro"/>
</dbReference>
<evidence type="ECO:0000313" key="2">
    <source>
        <dbReference type="EMBL" id="CZE45786.1"/>
    </source>
</evidence>
<dbReference type="OrthoDB" id="5354738at2"/>
<name>A0A128EMM7_9BACT</name>
<dbReference type="EMBL" id="FIZP01000001">
    <property type="protein sequence ID" value="CZE45786.1"/>
    <property type="molecule type" value="Genomic_DNA"/>
</dbReference>
<dbReference type="Proteomes" id="UP000069632">
    <property type="component" value="Unassembled WGS sequence"/>
</dbReference>
<evidence type="ECO:0000313" key="3">
    <source>
        <dbReference type="Proteomes" id="UP000069632"/>
    </source>
</evidence>
<dbReference type="Pfam" id="PF00578">
    <property type="entry name" value="AhpC-TSA"/>
    <property type="match status" value="1"/>
</dbReference>
<dbReference type="SUPFAM" id="SSF52833">
    <property type="entry name" value="Thioredoxin-like"/>
    <property type="match status" value="1"/>
</dbReference>
<dbReference type="InterPro" id="IPR000866">
    <property type="entry name" value="AhpC/TSA"/>
</dbReference>
<dbReference type="AlphaFoldDB" id="A0A128EMM7"/>
<dbReference type="Gene3D" id="3.40.30.10">
    <property type="entry name" value="Glutaredoxin"/>
    <property type="match status" value="1"/>
</dbReference>
<feature type="domain" description="Alkyl hydroperoxide reductase subunit C/ Thiol specific antioxidant" evidence="1">
    <location>
        <begin position="34"/>
        <end position="120"/>
    </location>
</feature>
<organism evidence="2 3">
    <name type="scientific">Campylobacter geochelonis</name>
    <dbReference type="NCBI Taxonomy" id="1780362"/>
    <lineage>
        <taxon>Bacteria</taxon>
        <taxon>Pseudomonadati</taxon>
        <taxon>Campylobacterota</taxon>
        <taxon>Epsilonproteobacteria</taxon>
        <taxon>Campylobacterales</taxon>
        <taxon>Campylobacteraceae</taxon>
        <taxon>Campylobacter</taxon>
    </lineage>
</organism>
<protein>
    <submittedName>
        <fullName evidence="2">Putative BcpB</fullName>
    </submittedName>
</protein>